<accession>C4ZHY2</accession>
<dbReference type="KEGG" id="ere:EUBREC_2890"/>
<dbReference type="STRING" id="515619.EUBREC_2890"/>
<organism evidence="1 2">
    <name type="scientific">Agathobacter rectalis (strain ATCC 33656 / DSM 3377 / JCM 17463 / KCTC 5835 / VPI 0990)</name>
    <name type="common">Eubacterium rectale</name>
    <dbReference type="NCBI Taxonomy" id="515619"/>
    <lineage>
        <taxon>Bacteria</taxon>
        <taxon>Bacillati</taxon>
        <taxon>Bacillota</taxon>
        <taxon>Clostridia</taxon>
        <taxon>Lachnospirales</taxon>
        <taxon>Lachnospiraceae</taxon>
        <taxon>Agathobacter</taxon>
    </lineage>
</organism>
<dbReference type="PaxDb" id="515619-EUBREC_2890"/>
<dbReference type="Proteomes" id="UP000001477">
    <property type="component" value="Chromosome"/>
</dbReference>
<proteinExistence type="predicted"/>
<evidence type="ECO:0000313" key="1">
    <source>
        <dbReference type="EMBL" id="ACR76619.1"/>
    </source>
</evidence>
<gene>
    <name evidence="1" type="ordered locus">EUBREC_2890</name>
</gene>
<reference evidence="1 2" key="1">
    <citation type="journal article" date="2009" name="Proc. Natl. Acad. Sci. U.S.A.">
        <title>Characterizing a model human gut microbiota composed of members of its two dominant bacterial phyla.</title>
        <authorList>
            <person name="Mahowald M.A."/>
            <person name="Rey F.E."/>
            <person name="Seedorf H."/>
            <person name="Turnbaugh P.J."/>
            <person name="Fulton R.S."/>
            <person name="Wollam A."/>
            <person name="Shah N."/>
            <person name="Wang C."/>
            <person name="Magrini V."/>
            <person name="Wilson R.K."/>
            <person name="Cantarel B.L."/>
            <person name="Coutinho P.M."/>
            <person name="Henrissat B."/>
            <person name="Crock L.W."/>
            <person name="Russell A."/>
            <person name="Verberkmoes N.C."/>
            <person name="Hettich R.L."/>
            <person name="Gordon J.I."/>
        </authorList>
    </citation>
    <scope>NUCLEOTIDE SEQUENCE [LARGE SCALE GENOMIC DNA]</scope>
    <source>
        <strain evidence="2">ATCC 33656 / DSM 3377 / JCM 17463 / KCTC 5835 / LMG 30912 / VPI 0990</strain>
    </source>
</reference>
<dbReference type="EMBL" id="CP001107">
    <property type="protein sequence ID" value="ACR76619.1"/>
    <property type="molecule type" value="Genomic_DNA"/>
</dbReference>
<evidence type="ECO:0000313" key="2">
    <source>
        <dbReference type="Proteomes" id="UP000001477"/>
    </source>
</evidence>
<protein>
    <submittedName>
        <fullName evidence="1">Uncharacterized protein</fullName>
    </submittedName>
</protein>
<sequence>MHIQKPNPWECGFGFLKIKIHRWKNHILSLVDFQKKFIYY</sequence>
<name>C4ZHY2_AGARV</name>
<dbReference type="HOGENOM" id="CLU_3289877_0_0_9"/>
<dbReference type="AlphaFoldDB" id="C4ZHY2"/>